<protein>
    <submittedName>
        <fullName evidence="1">Uncharacterized protein</fullName>
    </submittedName>
</protein>
<keyword evidence="2" id="KW-1185">Reference proteome</keyword>
<dbReference type="Proteomes" id="UP000598820">
    <property type="component" value="Unassembled WGS sequence"/>
</dbReference>
<name>A0A927AW40_9BACT</name>
<accession>A0A927AW40</accession>
<evidence type="ECO:0000313" key="2">
    <source>
        <dbReference type="Proteomes" id="UP000598820"/>
    </source>
</evidence>
<gene>
    <name evidence="1" type="ORF">IC229_32875</name>
</gene>
<dbReference type="RefSeq" id="WP_190892872.1">
    <property type="nucleotide sequence ID" value="NZ_JACWZY010000057.1"/>
</dbReference>
<proteinExistence type="predicted"/>
<organism evidence="1 2">
    <name type="scientific">Spirosoma profusum</name>
    <dbReference type="NCBI Taxonomy" id="2771354"/>
    <lineage>
        <taxon>Bacteria</taxon>
        <taxon>Pseudomonadati</taxon>
        <taxon>Bacteroidota</taxon>
        <taxon>Cytophagia</taxon>
        <taxon>Cytophagales</taxon>
        <taxon>Cytophagaceae</taxon>
        <taxon>Spirosoma</taxon>
    </lineage>
</organism>
<comment type="caution">
    <text evidence="1">The sequence shown here is derived from an EMBL/GenBank/DDBJ whole genome shotgun (WGS) entry which is preliminary data.</text>
</comment>
<dbReference type="AlphaFoldDB" id="A0A927AW40"/>
<sequence length="87" mass="9120">MLGHTQRCHPAGRQGARPWWNVAAQHSKGIKVDTTCVQACSILHHQPLGALGGAEKAGSAFPVPGQQGGRFGARWAAPVDTRNVVTG</sequence>
<dbReference type="EMBL" id="JACWZY010000057">
    <property type="protein sequence ID" value="MBD2705451.1"/>
    <property type="molecule type" value="Genomic_DNA"/>
</dbReference>
<reference evidence="1" key="1">
    <citation type="submission" date="2020-09" db="EMBL/GenBank/DDBJ databases">
        <authorList>
            <person name="Kim M.K."/>
        </authorList>
    </citation>
    <scope>NUCLEOTIDE SEQUENCE</scope>
    <source>
        <strain evidence="1">BT702</strain>
    </source>
</reference>
<evidence type="ECO:0000313" key="1">
    <source>
        <dbReference type="EMBL" id="MBD2705451.1"/>
    </source>
</evidence>